<name>A0A7W7ZW10_9ACTN</name>
<dbReference type="PANTHER" id="PTHR34613">
    <property type="entry name" value="SLL0800 PROTEIN"/>
    <property type="match status" value="1"/>
</dbReference>
<evidence type="ECO:0008006" key="3">
    <source>
        <dbReference type="Google" id="ProtNLM"/>
    </source>
</evidence>
<organism evidence="1 2">
    <name type="scientific">Nonomuraea endophytica</name>
    <dbReference type="NCBI Taxonomy" id="714136"/>
    <lineage>
        <taxon>Bacteria</taxon>
        <taxon>Bacillati</taxon>
        <taxon>Actinomycetota</taxon>
        <taxon>Actinomycetes</taxon>
        <taxon>Streptosporangiales</taxon>
        <taxon>Streptosporangiaceae</taxon>
        <taxon>Nonomuraea</taxon>
    </lineage>
</organism>
<dbReference type="AlphaFoldDB" id="A0A7W7ZW10"/>
<sequence>MDLFRNHPLLAPTLVGEHGVDIPSHDQVCLESGDFPDIQPTEYRADAVMVLRRRKEAQLAVIVEVQLKHDKRKEWSWPVYMTTLRARLKCPVVLLVACPCPNATKRYSKPIPLGHPGMTLLPLMVGPGSVPVISDVKEALERPELATLSAIMHSKTSDATVTFETFRQMLVSIPVKQRSVYCDAALGGLPYEVAIAFWRELMSVATQQFKSPMMREFQAEFVAKGKALGEAESIVKLLRLRGIEVPEDTENLILSCTYTEQLDAWLADAVTISHIDELFD</sequence>
<dbReference type="Proteomes" id="UP000568380">
    <property type="component" value="Unassembled WGS sequence"/>
</dbReference>
<reference evidence="1 2" key="1">
    <citation type="submission" date="2020-08" db="EMBL/GenBank/DDBJ databases">
        <title>Genomic Encyclopedia of Type Strains, Phase IV (KMG-IV): sequencing the most valuable type-strain genomes for metagenomic binning, comparative biology and taxonomic classification.</title>
        <authorList>
            <person name="Goeker M."/>
        </authorList>
    </citation>
    <scope>NUCLEOTIDE SEQUENCE [LARGE SCALE GENOMIC DNA]</scope>
    <source>
        <strain evidence="1 2">DSM 45385</strain>
    </source>
</reference>
<gene>
    <name evidence="1" type="ORF">HNR40_000288</name>
</gene>
<evidence type="ECO:0000313" key="1">
    <source>
        <dbReference type="EMBL" id="MBB5074842.1"/>
    </source>
</evidence>
<accession>A0A7W7ZW10</accession>
<dbReference type="RefSeq" id="WP_184957823.1">
    <property type="nucleotide sequence ID" value="NZ_JACHIN010000001.1"/>
</dbReference>
<proteinExistence type="predicted"/>
<dbReference type="EMBL" id="JACHIN010000001">
    <property type="protein sequence ID" value="MBB5074842.1"/>
    <property type="molecule type" value="Genomic_DNA"/>
</dbReference>
<dbReference type="PANTHER" id="PTHR34613:SF1">
    <property type="entry name" value="SLL6017 PROTEIN"/>
    <property type="match status" value="1"/>
</dbReference>
<evidence type="ECO:0000313" key="2">
    <source>
        <dbReference type="Proteomes" id="UP000568380"/>
    </source>
</evidence>
<protein>
    <recommendedName>
        <fullName evidence="3">Rpn family recombination-promoting nuclease/putative transposase</fullName>
    </recommendedName>
</protein>
<keyword evidence="2" id="KW-1185">Reference proteome</keyword>
<comment type="caution">
    <text evidence="1">The sequence shown here is derived from an EMBL/GenBank/DDBJ whole genome shotgun (WGS) entry which is preliminary data.</text>
</comment>